<feature type="domain" description="Myb-like" evidence="8">
    <location>
        <begin position="46"/>
        <end position="97"/>
    </location>
</feature>
<dbReference type="CDD" id="cd00167">
    <property type="entry name" value="SANT"/>
    <property type="match status" value="3"/>
</dbReference>
<dbReference type="GO" id="GO:0000981">
    <property type="term" value="F:DNA-binding transcription factor activity, RNA polymerase II-specific"/>
    <property type="evidence" value="ECO:0007669"/>
    <property type="project" value="TreeGrafter"/>
</dbReference>
<dbReference type="SMART" id="SM00717">
    <property type="entry name" value="SANT"/>
    <property type="match status" value="3"/>
</dbReference>
<evidence type="ECO:0000256" key="6">
    <source>
        <dbReference type="ARBA" id="ARBA00023242"/>
    </source>
</evidence>
<keyword evidence="2" id="KW-0677">Repeat</keyword>
<gene>
    <name evidence="11" type="primary">LOC105059014</name>
</gene>
<feature type="domain" description="Myb-like" evidence="8">
    <location>
        <begin position="98"/>
        <end position="149"/>
    </location>
</feature>
<dbReference type="AlphaFoldDB" id="A0A6I9SBF7"/>
<reference evidence="11" key="1">
    <citation type="submission" date="2025-08" db="UniProtKB">
        <authorList>
            <consortium name="RefSeq"/>
        </authorList>
    </citation>
    <scope>IDENTIFICATION</scope>
</reference>
<feature type="domain" description="Myb-like" evidence="8">
    <location>
        <begin position="150"/>
        <end position="200"/>
    </location>
</feature>
<evidence type="ECO:0000256" key="5">
    <source>
        <dbReference type="ARBA" id="ARBA00023163"/>
    </source>
</evidence>
<keyword evidence="4" id="KW-0238">DNA-binding</keyword>
<evidence type="ECO:0000256" key="4">
    <source>
        <dbReference type="ARBA" id="ARBA00023125"/>
    </source>
</evidence>
<dbReference type="PANTHER" id="PTHR45614">
    <property type="entry name" value="MYB PROTEIN-RELATED"/>
    <property type="match status" value="1"/>
</dbReference>
<dbReference type="PANTHER" id="PTHR45614:SF232">
    <property type="entry name" value="TRANSCRIPTION FACTOR MYB3R-2"/>
    <property type="match status" value="1"/>
</dbReference>
<accession>A0A6I9SBF7</accession>
<keyword evidence="3" id="KW-0805">Transcription regulation</keyword>
<dbReference type="PROSITE" id="PS51294">
    <property type="entry name" value="HTH_MYB"/>
    <property type="match status" value="3"/>
</dbReference>
<dbReference type="Gene3D" id="1.10.10.60">
    <property type="entry name" value="Homeodomain-like"/>
    <property type="match status" value="3"/>
</dbReference>
<evidence type="ECO:0000256" key="3">
    <source>
        <dbReference type="ARBA" id="ARBA00023015"/>
    </source>
</evidence>
<dbReference type="InterPro" id="IPR017930">
    <property type="entry name" value="Myb_dom"/>
</dbReference>
<dbReference type="InterPro" id="IPR001005">
    <property type="entry name" value="SANT/Myb"/>
</dbReference>
<dbReference type="RefSeq" id="XP_010940439.1">
    <property type="nucleotide sequence ID" value="XM_010942137.2"/>
</dbReference>
<dbReference type="OrthoDB" id="2143914at2759"/>
<dbReference type="InterPro" id="IPR009057">
    <property type="entry name" value="Homeodomain-like_sf"/>
</dbReference>
<dbReference type="FunFam" id="1.10.10.60:FF:000010">
    <property type="entry name" value="Transcriptional activator Myb isoform A"/>
    <property type="match status" value="1"/>
</dbReference>
<dbReference type="PROSITE" id="PS50090">
    <property type="entry name" value="MYB_LIKE"/>
    <property type="match status" value="3"/>
</dbReference>
<keyword evidence="6" id="KW-0539">Nucleus</keyword>
<feature type="domain" description="HTH myb-type" evidence="9">
    <location>
        <begin position="98"/>
        <end position="153"/>
    </location>
</feature>
<evidence type="ECO:0000259" key="8">
    <source>
        <dbReference type="PROSITE" id="PS50090"/>
    </source>
</evidence>
<organism evidence="10 11">
    <name type="scientific">Elaeis guineensis var. tenera</name>
    <name type="common">Oil palm</name>
    <dbReference type="NCBI Taxonomy" id="51953"/>
    <lineage>
        <taxon>Eukaryota</taxon>
        <taxon>Viridiplantae</taxon>
        <taxon>Streptophyta</taxon>
        <taxon>Embryophyta</taxon>
        <taxon>Tracheophyta</taxon>
        <taxon>Spermatophyta</taxon>
        <taxon>Magnoliopsida</taxon>
        <taxon>Liliopsida</taxon>
        <taxon>Arecaceae</taxon>
        <taxon>Arecoideae</taxon>
        <taxon>Cocoseae</taxon>
        <taxon>Elaeidinae</taxon>
        <taxon>Elaeis</taxon>
    </lineage>
</organism>
<feature type="domain" description="HTH myb-type" evidence="9">
    <location>
        <begin position="46"/>
        <end position="97"/>
    </location>
</feature>
<comment type="subcellular location">
    <subcellularLocation>
        <location evidence="1">Nucleus</location>
    </subcellularLocation>
</comment>
<sequence length="599" mass="67458">MVEEAKTEDGKDDRTLEVSLPLCIPDSDSSCDTTPGAIPGRTNGPTRRSTKGGWTDKEDDMLVKAVKQFNGKNWKRIAELFPGRSDVQCLHRWQKVLNPELVKGTWTKEEDDRIVKLVAKHGSKKWSDIAKSLPGRIGKQCRERWHNHLNPAIKKDAWTPEEEVTLIHAHQKYGNKWAEIAKFLPGRASNSIKNHWNCSLKKKLGSYLASDIPTQPFGNPAIKLNNLQEKVGCLKPHSVKLVTPDLKPSVDNHFMASSVGLDFQNTSIGRSDLSMDHSLIGNSKCLNVDYQHTSTDDSECSKLEVKMSPTSDPKCRKSEADFAANPSDCQEDRIPCSSGRTNLSCSTEFSCHLTNLLHGDDYCHANMSDDLHGTPTIQSKAQPSVFYELCSHVPPKESSNKRRPPKISEEHAFDKSNLTIKNMDLNYETDILNGQTFRESKNDMVDDHNQVTGTPLSCNSGNFGSLPYPTMQFTHEGSSLSGERKSKLENYIRQTQNPVHYCTLPNISSNHTYSPRDPISYLRAEAKSFKNTPSIFRRRRLVDLSITDIVNIVRFSQSSHDCQKPDISDATKSVERKLEEDFDMEFRSCFSDGYFLSIN</sequence>
<dbReference type="FunFam" id="1.10.10.60:FF:000016">
    <property type="entry name" value="Transcriptional activator Myb isoform A"/>
    <property type="match status" value="1"/>
</dbReference>
<keyword evidence="10" id="KW-1185">Reference proteome</keyword>
<keyword evidence="5" id="KW-0804">Transcription</keyword>
<dbReference type="GO" id="GO:0000978">
    <property type="term" value="F:RNA polymerase II cis-regulatory region sequence-specific DNA binding"/>
    <property type="evidence" value="ECO:0007669"/>
    <property type="project" value="TreeGrafter"/>
</dbReference>
<dbReference type="InterPro" id="IPR050560">
    <property type="entry name" value="MYB_TF"/>
</dbReference>
<evidence type="ECO:0000256" key="2">
    <source>
        <dbReference type="ARBA" id="ARBA00022737"/>
    </source>
</evidence>
<protein>
    <submittedName>
        <fullName evidence="11">Transcriptional activator Myb</fullName>
    </submittedName>
</protein>
<proteinExistence type="predicted"/>
<dbReference type="Pfam" id="PF00249">
    <property type="entry name" value="Myb_DNA-binding"/>
    <property type="match status" value="3"/>
</dbReference>
<evidence type="ECO:0000313" key="10">
    <source>
        <dbReference type="Proteomes" id="UP000504607"/>
    </source>
</evidence>
<dbReference type="InParanoid" id="A0A6I9SBF7"/>
<dbReference type="GO" id="GO:0005634">
    <property type="term" value="C:nucleus"/>
    <property type="evidence" value="ECO:0007669"/>
    <property type="project" value="UniProtKB-SubCell"/>
</dbReference>
<feature type="region of interest" description="Disordered" evidence="7">
    <location>
        <begin position="27"/>
        <end position="54"/>
    </location>
</feature>
<dbReference type="SUPFAM" id="SSF46689">
    <property type="entry name" value="Homeodomain-like"/>
    <property type="match status" value="2"/>
</dbReference>
<evidence type="ECO:0000313" key="11">
    <source>
        <dbReference type="RefSeq" id="XP_010940439.1"/>
    </source>
</evidence>
<name>A0A6I9SBF7_ELAGV</name>
<dbReference type="Proteomes" id="UP000504607">
    <property type="component" value="Chromosome 16"/>
</dbReference>
<evidence type="ECO:0000259" key="9">
    <source>
        <dbReference type="PROSITE" id="PS51294"/>
    </source>
</evidence>
<feature type="domain" description="HTH myb-type" evidence="9">
    <location>
        <begin position="154"/>
        <end position="204"/>
    </location>
</feature>
<evidence type="ECO:0000256" key="7">
    <source>
        <dbReference type="SAM" id="MobiDB-lite"/>
    </source>
</evidence>
<evidence type="ECO:0000256" key="1">
    <source>
        <dbReference type="ARBA" id="ARBA00004123"/>
    </source>
</evidence>